<evidence type="ECO:0000256" key="7">
    <source>
        <dbReference type="ARBA" id="ARBA00049750"/>
    </source>
</evidence>
<dbReference type="AlphaFoldDB" id="A0AA97J3G0"/>
<keyword evidence="6" id="KW-0472">Membrane</keyword>
<dbReference type="InterPro" id="IPR003177">
    <property type="entry name" value="Cytc_oxidase_su7a_met"/>
</dbReference>
<dbReference type="InterPro" id="IPR017267">
    <property type="entry name" value="Cyt_c_oxidase_su7a-rel_mt"/>
</dbReference>
<keyword evidence="5" id="KW-0496">Mitochondrion</keyword>
<evidence type="ECO:0000256" key="4">
    <source>
        <dbReference type="ARBA" id="ARBA00022946"/>
    </source>
</evidence>
<keyword evidence="4" id="KW-0809">Transit peptide</keyword>
<keyword evidence="9" id="KW-1185">Reference proteome</keyword>
<evidence type="ECO:0000256" key="6">
    <source>
        <dbReference type="ARBA" id="ARBA00023136"/>
    </source>
</evidence>
<protein>
    <recommendedName>
        <fullName evidence="7">Cytochrome c oxidase subunit 7A2-like, mitochondrial</fullName>
    </recommendedName>
    <alternativeName>
        <fullName evidence="8">Supercomplex assembly factor 1</fullName>
    </alternativeName>
</protein>
<dbReference type="GO" id="GO:0006123">
    <property type="term" value="P:mitochondrial electron transport, cytochrome c to oxygen"/>
    <property type="evidence" value="ECO:0007669"/>
    <property type="project" value="InterPro"/>
</dbReference>
<evidence type="ECO:0000256" key="2">
    <source>
        <dbReference type="ARBA" id="ARBA00009331"/>
    </source>
</evidence>
<comment type="subcellular location">
    <subcellularLocation>
        <location evidence="1">Mitochondrion inner membrane</location>
        <topology evidence="1">Single-pass membrane protein</topology>
    </subcellularLocation>
</comment>
<comment type="similarity">
    <text evidence="2">Belongs to the cytochrome c oxidase VIIa family.</text>
</comment>
<dbReference type="PANTHER" id="PTHR10510:SF2">
    <property type="entry name" value="CYTOCHROME C OXIDASE SUBUNIT 7A-RELATED PROTEIN, MITOCHONDRIAL"/>
    <property type="match status" value="1"/>
</dbReference>
<name>A0AA97J3G0_EUBMA</name>
<evidence type="ECO:0000256" key="1">
    <source>
        <dbReference type="ARBA" id="ARBA00004434"/>
    </source>
</evidence>
<dbReference type="Gene3D" id="4.10.91.10">
    <property type="entry name" value="Cytochrome c oxidase, subunit VIIa"/>
    <property type="match status" value="1"/>
</dbReference>
<dbReference type="GO" id="GO:0005743">
    <property type="term" value="C:mitochondrial inner membrane"/>
    <property type="evidence" value="ECO:0007669"/>
    <property type="project" value="UniProtKB-SubCell"/>
</dbReference>
<dbReference type="PIRSF" id="PIRSF037710">
    <property type="entry name" value="COX7A-rel_mt"/>
    <property type="match status" value="1"/>
</dbReference>
<dbReference type="CDD" id="cd00928">
    <property type="entry name" value="Cyt_c_Oxidase_VIIa"/>
    <property type="match status" value="1"/>
</dbReference>
<dbReference type="RefSeq" id="XP_054830459.1">
    <property type="nucleotide sequence ID" value="XM_054974484.1"/>
</dbReference>
<evidence type="ECO:0000313" key="10">
    <source>
        <dbReference type="RefSeq" id="XP_054830459.1"/>
    </source>
</evidence>
<evidence type="ECO:0000256" key="5">
    <source>
        <dbReference type="ARBA" id="ARBA00023128"/>
    </source>
</evidence>
<accession>A0AA97J3G0</accession>
<dbReference type="GeneID" id="129326329"/>
<dbReference type="GO" id="GO:0002082">
    <property type="term" value="P:regulation of oxidative phosphorylation"/>
    <property type="evidence" value="ECO:0007669"/>
    <property type="project" value="TreeGrafter"/>
</dbReference>
<proteinExistence type="inferred from homology"/>
<evidence type="ECO:0000313" key="9">
    <source>
        <dbReference type="Proteomes" id="UP001190640"/>
    </source>
</evidence>
<dbReference type="GO" id="GO:0097250">
    <property type="term" value="P:mitochondrial respirasome assembly"/>
    <property type="evidence" value="ECO:0007669"/>
    <property type="project" value="TreeGrafter"/>
</dbReference>
<dbReference type="GO" id="GO:0045277">
    <property type="term" value="C:respiratory chain complex IV"/>
    <property type="evidence" value="ECO:0007669"/>
    <property type="project" value="InterPro"/>
</dbReference>
<dbReference type="Proteomes" id="UP001190640">
    <property type="component" value="Chromosome 3"/>
</dbReference>
<dbReference type="KEGG" id="emc:129326329"/>
<evidence type="ECO:0000256" key="8">
    <source>
        <dbReference type="ARBA" id="ARBA00049792"/>
    </source>
</evidence>
<evidence type="ECO:0000256" key="3">
    <source>
        <dbReference type="ARBA" id="ARBA00022792"/>
    </source>
</evidence>
<organism evidence="9 10">
    <name type="scientific">Eublepharis macularius</name>
    <name type="common">Leopard gecko</name>
    <name type="synonym">Cyrtodactylus macularius</name>
    <dbReference type="NCBI Taxonomy" id="481883"/>
    <lineage>
        <taxon>Eukaryota</taxon>
        <taxon>Metazoa</taxon>
        <taxon>Chordata</taxon>
        <taxon>Craniata</taxon>
        <taxon>Vertebrata</taxon>
        <taxon>Euteleostomi</taxon>
        <taxon>Lepidosauria</taxon>
        <taxon>Squamata</taxon>
        <taxon>Bifurcata</taxon>
        <taxon>Gekkota</taxon>
        <taxon>Eublepharidae</taxon>
        <taxon>Eublepharinae</taxon>
        <taxon>Eublepharis</taxon>
    </lineage>
</organism>
<dbReference type="PANTHER" id="PTHR10510">
    <property type="entry name" value="CYTOCHROME C OXIDASE POLYPEPTIDE 7A"/>
    <property type="match status" value="1"/>
</dbReference>
<dbReference type="InterPro" id="IPR036539">
    <property type="entry name" value="Cyt_c_oxidase_su7a_sf"/>
</dbReference>
<sequence>MCGPGELFPHAAVYYKFSCFMQRLVGAGTASAYTLQGFKPVIPMEPPALISGTPTKLASDSSAVEYLGKNKVRDLQKLFEKPDGVPVHVKQGVPDKLLYQTTMAIKIGGTIYCLIALYKAAHPERQK</sequence>
<dbReference type="SUPFAM" id="SSF81419">
    <property type="entry name" value="Mitochondrial cytochrome c oxidase subunit VIIa"/>
    <property type="match status" value="1"/>
</dbReference>
<reference evidence="10" key="1">
    <citation type="submission" date="2025-08" db="UniProtKB">
        <authorList>
            <consortium name="RefSeq"/>
        </authorList>
    </citation>
    <scope>IDENTIFICATION</scope>
    <source>
        <tissue evidence="10">Blood</tissue>
    </source>
</reference>
<dbReference type="FunFam" id="4.10.91.10:FF:000001">
    <property type="entry name" value="Cytochrome c oxidase subunit 7A1, mitochondrial"/>
    <property type="match status" value="1"/>
</dbReference>
<gene>
    <name evidence="10" type="primary">LOC129326329</name>
</gene>
<keyword evidence="3" id="KW-0999">Mitochondrion inner membrane</keyword>